<dbReference type="OrthoDB" id="5074901at2"/>
<evidence type="ECO:0000313" key="2">
    <source>
        <dbReference type="EMBL" id="KFJ02017.1"/>
    </source>
</evidence>
<gene>
    <name evidence="2" type="ORF">THER5_0189</name>
</gene>
<feature type="domain" description="Helix-turn-helix" evidence="1">
    <location>
        <begin position="9"/>
        <end position="55"/>
    </location>
</feature>
<dbReference type="NCBIfam" id="TIGR01764">
    <property type="entry name" value="excise"/>
    <property type="match status" value="1"/>
</dbReference>
<sequence length="235" mass="26399">MAIMNEGRLLTTKETAGKLGISIRRVQALVASGDLHSVRVGRTILIRAQSLNRYRRIQGHPGRPFSPKVAMGALFLISDEPAEWLTPQQRYRLKRYILGADAQSLVSRVRDRARTLDLFAAPPALDAVRENIHISGACEQHAEQFMLIPQKILEGYTGETTFRQLLRHHPLMEDHSTTTLRLHLTDCLPQRPEPMPIGVCAADLAVSADPRESQAGLHMIDKLLAIYRKEHGHEQ</sequence>
<dbReference type="EMBL" id="JGZT01000007">
    <property type="protein sequence ID" value="KFJ02017.1"/>
    <property type="molecule type" value="Genomic_DNA"/>
</dbReference>
<accession>A0A087E2L6</accession>
<dbReference type="RefSeq" id="WP_161786026.1">
    <property type="nucleotide sequence ID" value="NZ_JGZT01000007.1"/>
</dbReference>
<dbReference type="GO" id="GO:0003677">
    <property type="term" value="F:DNA binding"/>
    <property type="evidence" value="ECO:0007669"/>
    <property type="project" value="InterPro"/>
</dbReference>
<evidence type="ECO:0000259" key="1">
    <source>
        <dbReference type="Pfam" id="PF12728"/>
    </source>
</evidence>
<dbReference type="InterPro" id="IPR010093">
    <property type="entry name" value="SinI_DNA-bd"/>
</dbReference>
<protein>
    <submittedName>
        <fullName evidence="2">Helix-turn-helix domain protein</fullName>
    </submittedName>
</protein>
<dbReference type="Proteomes" id="UP000029003">
    <property type="component" value="Unassembled WGS sequence"/>
</dbReference>
<comment type="caution">
    <text evidence="2">The sequence shown here is derived from an EMBL/GenBank/DDBJ whole genome shotgun (WGS) entry which is preliminary data.</text>
</comment>
<name>A0A087E2L6_9BIFI</name>
<proteinExistence type="predicted"/>
<evidence type="ECO:0000313" key="3">
    <source>
        <dbReference type="Proteomes" id="UP000029003"/>
    </source>
</evidence>
<dbReference type="AlphaFoldDB" id="A0A087E2L6"/>
<dbReference type="InterPro" id="IPR041657">
    <property type="entry name" value="HTH_17"/>
</dbReference>
<dbReference type="Pfam" id="PF12728">
    <property type="entry name" value="HTH_17"/>
    <property type="match status" value="1"/>
</dbReference>
<reference evidence="2 3" key="1">
    <citation type="submission" date="2014-03" db="EMBL/GenBank/DDBJ databases">
        <title>Genomics of Bifidobacteria.</title>
        <authorList>
            <person name="Ventura M."/>
            <person name="Milani C."/>
            <person name="Lugli G.A."/>
        </authorList>
    </citation>
    <scope>NUCLEOTIDE SEQUENCE [LARGE SCALE GENOMIC DNA]</scope>
    <source>
        <strain evidence="2 3">LMG 21395</strain>
    </source>
</reference>
<organism evidence="2 3">
    <name type="scientific">Bifidobacterium thermacidophilum subsp. thermacidophilum</name>
    <dbReference type="NCBI Taxonomy" id="79262"/>
    <lineage>
        <taxon>Bacteria</taxon>
        <taxon>Bacillati</taxon>
        <taxon>Actinomycetota</taxon>
        <taxon>Actinomycetes</taxon>
        <taxon>Bifidobacteriales</taxon>
        <taxon>Bifidobacteriaceae</taxon>
        <taxon>Bifidobacterium</taxon>
    </lineage>
</organism>